<evidence type="ECO:0000313" key="3">
    <source>
        <dbReference type="Proteomes" id="UP000301309"/>
    </source>
</evidence>
<accession>A0A4D4KQH4</accession>
<evidence type="ECO:0000256" key="1">
    <source>
        <dbReference type="SAM" id="MobiDB-lite"/>
    </source>
</evidence>
<dbReference type="AlphaFoldDB" id="A0A4D4KQH4"/>
<sequence>MQPRERQVRLALAARHPQHPALVTIRREAEQGALARARFPREDQHTVGQTEYGRALALPPDHGHPPTLARGAVI</sequence>
<reference evidence="2 3" key="1">
    <citation type="journal article" date="2020" name="Int. J. Syst. Evol. Microbiol.">
        <title>Reclassification of Streptomyces castelarensis and Streptomyces sporoclivatus as later heterotypic synonyms of Streptomyces antimycoticus.</title>
        <authorList>
            <person name="Komaki H."/>
            <person name="Tamura T."/>
        </authorList>
    </citation>
    <scope>NUCLEOTIDE SEQUENCE [LARGE SCALE GENOMIC DNA]</scope>
    <source>
        <strain evidence="2 3">NBRC 13459</strain>
    </source>
</reference>
<proteinExistence type="predicted"/>
<evidence type="ECO:0000313" key="2">
    <source>
        <dbReference type="EMBL" id="GDY50882.1"/>
    </source>
</evidence>
<comment type="caution">
    <text evidence="2">The sequence shown here is derived from an EMBL/GenBank/DDBJ whole genome shotgun (WGS) entry which is preliminary data.</text>
</comment>
<dbReference type="EMBL" id="BJHW01000001">
    <property type="protein sequence ID" value="GDY50882.1"/>
    <property type="molecule type" value="Genomic_DNA"/>
</dbReference>
<organism evidence="2 3">
    <name type="scientific">Streptomyces violaceusniger</name>
    <dbReference type="NCBI Taxonomy" id="68280"/>
    <lineage>
        <taxon>Bacteria</taxon>
        <taxon>Bacillati</taxon>
        <taxon>Actinomycetota</taxon>
        <taxon>Actinomycetes</taxon>
        <taxon>Kitasatosporales</taxon>
        <taxon>Streptomycetaceae</taxon>
        <taxon>Streptomyces</taxon>
        <taxon>Streptomyces violaceusniger group</taxon>
    </lineage>
</organism>
<feature type="region of interest" description="Disordered" evidence="1">
    <location>
        <begin position="55"/>
        <end position="74"/>
    </location>
</feature>
<protein>
    <submittedName>
        <fullName evidence="2">Uncharacterized protein</fullName>
    </submittedName>
</protein>
<name>A0A4D4KQH4_STRVO</name>
<gene>
    <name evidence="2" type="ORF">SVIO_015050</name>
</gene>
<dbReference type="Proteomes" id="UP000301309">
    <property type="component" value="Unassembled WGS sequence"/>
</dbReference>
<keyword evidence="3" id="KW-1185">Reference proteome</keyword>